<reference evidence="1 2" key="1">
    <citation type="journal article" date="2018" name="G3 (Bethesda)">
        <title>Phylogenetic and Phylogenomic Definition of Rhizopus Species.</title>
        <authorList>
            <person name="Gryganskyi A.P."/>
            <person name="Golan J."/>
            <person name="Dolatabadi S."/>
            <person name="Mondo S."/>
            <person name="Robb S."/>
            <person name="Idnurm A."/>
            <person name="Muszewska A."/>
            <person name="Steczkiewicz K."/>
            <person name="Masonjones S."/>
            <person name="Liao H.L."/>
            <person name="Gajdeczka M.T."/>
            <person name="Anike F."/>
            <person name="Vuek A."/>
            <person name="Anishchenko I.M."/>
            <person name="Voigt K."/>
            <person name="de Hoog G.S."/>
            <person name="Smith M.E."/>
            <person name="Heitman J."/>
            <person name="Vilgalys R."/>
            <person name="Stajich J.E."/>
        </authorList>
    </citation>
    <scope>NUCLEOTIDE SEQUENCE [LARGE SCALE GENOMIC DNA]</scope>
    <source>
        <strain evidence="1 2">LSU 92-RS-03</strain>
    </source>
</reference>
<dbReference type="AlphaFoldDB" id="A0A367JKU5"/>
<protein>
    <submittedName>
        <fullName evidence="1">Uncharacterized protein</fullName>
    </submittedName>
</protein>
<dbReference type="EMBL" id="PJQM01003142">
    <property type="protein sequence ID" value="RCH90536.1"/>
    <property type="molecule type" value="Genomic_DNA"/>
</dbReference>
<evidence type="ECO:0000313" key="2">
    <source>
        <dbReference type="Proteomes" id="UP000253551"/>
    </source>
</evidence>
<sequence length="56" mass="6325">VNLHLMHAINNKLVHIHHPQDLASSSSNPTNKSIEPADYTFELISVGDEWARSLIY</sequence>
<feature type="non-terminal residue" evidence="1">
    <location>
        <position position="1"/>
    </location>
</feature>
<dbReference type="Proteomes" id="UP000253551">
    <property type="component" value="Unassembled WGS sequence"/>
</dbReference>
<accession>A0A367JKU5</accession>
<organism evidence="1 2">
    <name type="scientific">Rhizopus stolonifer</name>
    <name type="common">Rhizopus nigricans</name>
    <dbReference type="NCBI Taxonomy" id="4846"/>
    <lineage>
        <taxon>Eukaryota</taxon>
        <taxon>Fungi</taxon>
        <taxon>Fungi incertae sedis</taxon>
        <taxon>Mucoromycota</taxon>
        <taxon>Mucoromycotina</taxon>
        <taxon>Mucoromycetes</taxon>
        <taxon>Mucorales</taxon>
        <taxon>Mucorineae</taxon>
        <taxon>Rhizopodaceae</taxon>
        <taxon>Rhizopus</taxon>
    </lineage>
</organism>
<comment type="caution">
    <text evidence="1">The sequence shown here is derived from an EMBL/GenBank/DDBJ whole genome shotgun (WGS) entry which is preliminary data.</text>
</comment>
<keyword evidence="2" id="KW-1185">Reference proteome</keyword>
<gene>
    <name evidence="1" type="ORF">CU098_010953</name>
</gene>
<proteinExistence type="predicted"/>
<evidence type="ECO:0000313" key="1">
    <source>
        <dbReference type="EMBL" id="RCH90536.1"/>
    </source>
</evidence>
<name>A0A367JKU5_RHIST</name>